<name>A0A516PZ70_9ACTN</name>
<dbReference type="RefSeq" id="WP_143986442.1">
    <property type="nucleotide sequence ID" value="NZ_CP041692.1"/>
</dbReference>
<proteinExistence type="predicted"/>
<organism evidence="2 3">
    <name type="scientific">Microlunatus elymi</name>
    <dbReference type="NCBI Taxonomy" id="2596828"/>
    <lineage>
        <taxon>Bacteria</taxon>
        <taxon>Bacillati</taxon>
        <taxon>Actinomycetota</taxon>
        <taxon>Actinomycetes</taxon>
        <taxon>Propionibacteriales</taxon>
        <taxon>Propionibacteriaceae</taxon>
        <taxon>Microlunatus</taxon>
    </lineage>
</organism>
<dbReference type="AlphaFoldDB" id="A0A516PZ70"/>
<dbReference type="InterPro" id="IPR010985">
    <property type="entry name" value="Ribbon_hlx_hlx"/>
</dbReference>
<accession>A0A516PZ70</accession>
<feature type="domain" description="Antitoxin FitA-like ribbon-helix-helix" evidence="1">
    <location>
        <begin position="3"/>
        <end position="40"/>
    </location>
</feature>
<dbReference type="OrthoDB" id="7107936at2"/>
<dbReference type="EMBL" id="CP041692">
    <property type="protein sequence ID" value="QDP96479.1"/>
    <property type="molecule type" value="Genomic_DNA"/>
</dbReference>
<dbReference type="SUPFAM" id="SSF47598">
    <property type="entry name" value="Ribbon-helix-helix"/>
    <property type="match status" value="1"/>
</dbReference>
<reference evidence="2 3" key="1">
    <citation type="submission" date="2019-07" db="EMBL/GenBank/DDBJ databases">
        <title>Microlunatus dokdonensis sp. nov. isolated from the rhizospheric soil of the wild plant Elymus tsukushiensis.</title>
        <authorList>
            <person name="Ghim S.-Y."/>
            <person name="Hwang Y.-J."/>
            <person name="Son J.-S."/>
            <person name="Shin J.-H."/>
        </authorList>
    </citation>
    <scope>NUCLEOTIDE SEQUENCE [LARGE SCALE GENOMIC DNA]</scope>
    <source>
        <strain evidence="2 3">KUDC0627</strain>
    </source>
</reference>
<evidence type="ECO:0000313" key="3">
    <source>
        <dbReference type="Proteomes" id="UP000319263"/>
    </source>
</evidence>
<dbReference type="InterPro" id="IPR053853">
    <property type="entry name" value="FitA-like_RHH"/>
</dbReference>
<dbReference type="Proteomes" id="UP000319263">
    <property type="component" value="Chromosome"/>
</dbReference>
<dbReference type="Pfam" id="PF22513">
    <property type="entry name" value="FitA-like_RHH"/>
    <property type="match status" value="1"/>
</dbReference>
<sequence length="79" mass="8926">MVNLQIRDVPEDVRDALAARARENAQSLNMFLRDVVLREAAFARNRILIDKVTTDRRSSGVTTEDVMRALDAGRRRDGA</sequence>
<evidence type="ECO:0000313" key="2">
    <source>
        <dbReference type="EMBL" id="QDP96479.1"/>
    </source>
</evidence>
<dbReference type="KEGG" id="mik:FOE78_11700"/>
<evidence type="ECO:0000259" key="1">
    <source>
        <dbReference type="Pfam" id="PF22513"/>
    </source>
</evidence>
<protein>
    <recommendedName>
        <fullName evidence="1">Antitoxin FitA-like ribbon-helix-helix domain-containing protein</fullName>
    </recommendedName>
</protein>
<keyword evidence="3" id="KW-1185">Reference proteome</keyword>
<gene>
    <name evidence="2" type="ORF">FOE78_11700</name>
</gene>
<dbReference type="GO" id="GO:0006355">
    <property type="term" value="P:regulation of DNA-templated transcription"/>
    <property type="evidence" value="ECO:0007669"/>
    <property type="project" value="InterPro"/>
</dbReference>